<reference evidence="1 2" key="1">
    <citation type="submission" date="2023-08" db="EMBL/GenBank/DDBJ databases">
        <title>A Necator americanus chromosomal reference genome.</title>
        <authorList>
            <person name="Ilik V."/>
            <person name="Petrzelkova K.J."/>
            <person name="Pardy F."/>
            <person name="Fuh T."/>
            <person name="Niatou-Singa F.S."/>
            <person name="Gouil Q."/>
            <person name="Baker L."/>
            <person name="Ritchie M.E."/>
            <person name="Jex A.R."/>
            <person name="Gazzola D."/>
            <person name="Li H."/>
            <person name="Toshio Fujiwara R."/>
            <person name="Zhan B."/>
            <person name="Aroian R.V."/>
            <person name="Pafco B."/>
            <person name="Schwarz E.M."/>
        </authorList>
    </citation>
    <scope>NUCLEOTIDE SEQUENCE [LARGE SCALE GENOMIC DNA]</scope>
    <source>
        <strain evidence="1 2">Aroian</strain>
        <tissue evidence="1">Whole animal</tissue>
    </source>
</reference>
<evidence type="ECO:0000313" key="1">
    <source>
        <dbReference type="EMBL" id="KAK6755533.1"/>
    </source>
</evidence>
<name>A0ABR1DYQ1_NECAM</name>
<sequence>MYGSETWAAPSTVMKRPDCTKTKLPRQLMNHLEPRFCHNEGLRAEIDVVYWRMTRGRYQHLAPPSKVAAENCLRFSGHIIRRLADDLVQRVLRSLLDSSRKRPPGRKQKFRTEVVKEDPMILGVDRQFRRDARFRRICNSDEWINSVLALAEDREAWAELCARTTHLGEDAGNRVRR</sequence>
<comment type="caution">
    <text evidence="1">The sequence shown here is derived from an EMBL/GenBank/DDBJ whole genome shotgun (WGS) entry which is preliminary data.</text>
</comment>
<evidence type="ECO:0000313" key="2">
    <source>
        <dbReference type="Proteomes" id="UP001303046"/>
    </source>
</evidence>
<dbReference type="EMBL" id="JAVFWL010000005">
    <property type="protein sequence ID" value="KAK6755533.1"/>
    <property type="molecule type" value="Genomic_DNA"/>
</dbReference>
<gene>
    <name evidence="1" type="primary">Necator_chrV.g18900</name>
    <name evidence="1" type="ORF">RB195_014109</name>
</gene>
<proteinExistence type="predicted"/>
<accession>A0ABR1DYQ1</accession>
<keyword evidence="2" id="KW-1185">Reference proteome</keyword>
<dbReference type="Proteomes" id="UP001303046">
    <property type="component" value="Unassembled WGS sequence"/>
</dbReference>
<protein>
    <submittedName>
        <fullName evidence="1">Uncharacterized protein</fullName>
    </submittedName>
</protein>
<organism evidence="1 2">
    <name type="scientific">Necator americanus</name>
    <name type="common">Human hookworm</name>
    <dbReference type="NCBI Taxonomy" id="51031"/>
    <lineage>
        <taxon>Eukaryota</taxon>
        <taxon>Metazoa</taxon>
        <taxon>Ecdysozoa</taxon>
        <taxon>Nematoda</taxon>
        <taxon>Chromadorea</taxon>
        <taxon>Rhabditida</taxon>
        <taxon>Rhabditina</taxon>
        <taxon>Rhabditomorpha</taxon>
        <taxon>Strongyloidea</taxon>
        <taxon>Ancylostomatidae</taxon>
        <taxon>Bunostominae</taxon>
        <taxon>Necator</taxon>
    </lineage>
</organism>